<feature type="transmembrane region" description="Helical" evidence="1">
    <location>
        <begin position="46"/>
        <end position="67"/>
    </location>
</feature>
<keyword evidence="1" id="KW-0472">Membrane</keyword>
<evidence type="ECO:0000313" key="3">
    <source>
        <dbReference type="Proteomes" id="UP000245670"/>
    </source>
</evidence>
<evidence type="ECO:0000256" key="1">
    <source>
        <dbReference type="SAM" id="Phobius"/>
    </source>
</evidence>
<protein>
    <submittedName>
        <fullName evidence="2">Uncharacterized protein</fullName>
    </submittedName>
</protein>
<feature type="transmembrane region" description="Helical" evidence="1">
    <location>
        <begin position="114"/>
        <end position="132"/>
    </location>
</feature>
<keyword evidence="1" id="KW-1133">Transmembrane helix</keyword>
<dbReference type="EMBL" id="QFFG01000006">
    <property type="protein sequence ID" value="PWG04404.1"/>
    <property type="molecule type" value="Genomic_DNA"/>
</dbReference>
<sequence length="138" mass="16235">MENKLKHLEFIQNIITRMNTNSFQIKGMSITIVVALLALTATDFNILFASIVYFSLLIFWGLDAYYLSQEKGYRQLYDEIRNINENDINFNLKLKKEYTEGKNSWQYTLTNKTIIYLYLLQGLIALILILIFKNCETL</sequence>
<name>A0A2U2J7V8_9FLAO</name>
<keyword evidence="3" id="KW-1185">Reference proteome</keyword>
<dbReference type="AlphaFoldDB" id="A0A2U2J7V8"/>
<dbReference type="RefSeq" id="WP_109405774.1">
    <property type="nucleotide sequence ID" value="NZ_QFFG01000006.1"/>
</dbReference>
<dbReference type="OrthoDB" id="573709at2"/>
<comment type="caution">
    <text evidence="2">The sequence shown here is derived from an EMBL/GenBank/DDBJ whole genome shotgun (WGS) entry which is preliminary data.</text>
</comment>
<feature type="transmembrane region" description="Helical" evidence="1">
    <location>
        <begin position="21"/>
        <end position="40"/>
    </location>
</feature>
<accession>A0A2U2J7V8</accession>
<keyword evidence="1" id="KW-0812">Transmembrane</keyword>
<dbReference type="Proteomes" id="UP000245670">
    <property type="component" value="Unassembled WGS sequence"/>
</dbReference>
<reference evidence="2 3" key="1">
    <citation type="submission" date="2018-05" db="EMBL/GenBank/DDBJ databases">
        <title>Polaribacter aquimarinus sp. nov., isolated from sediment in a sediment of sea.</title>
        <authorList>
            <person name="Lu D."/>
        </authorList>
    </citation>
    <scope>NUCLEOTIDE SEQUENCE [LARGE SCALE GENOMIC DNA]</scope>
    <source>
        <strain evidence="2 3">ZY113</strain>
    </source>
</reference>
<organism evidence="2 3">
    <name type="scientific">Polaribacter aquimarinus</name>
    <dbReference type="NCBI Taxonomy" id="2100726"/>
    <lineage>
        <taxon>Bacteria</taxon>
        <taxon>Pseudomonadati</taxon>
        <taxon>Bacteroidota</taxon>
        <taxon>Flavobacteriia</taxon>
        <taxon>Flavobacteriales</taxon>
        <taxon>Flavobacteriaceae</taxon>
    </lineage>
</organism>
<gene>
    <name evidence="2" type="ORF">DIS07_13450</name>
</gene>
<proteinExistence type="predicted"/>
<evidence type="ECO:0000313" key="2">
    <source>
        <dbReference type="EMBL" id="PWG04404.1"/>
    </source>
</evidence>